<organism evidence="2 3">
    <name type="scientific">Kribbella antiqua</name>
    <dbReference type="NCBI Taxonomy" id="2512217"/>
    <lineage>
        <taxon>Bacteria</taxon>
        <taxon>Bacillati</taxon>
        <taxon>Actinomycetota</taxon>
        <taxon>Actinomycetes</taxon>
        <taxon>Propionibacteriales</taxon>
        <taxon>Kribbellaceae</taxon>
        <taxon>Kribbella</taxon>
    </lineage>
</organism>
<evidence type="ECO:0000313" key="2">
    <source>
        <dbReference type="EMBL" id="TCO49227.1"/>
    </source>
</evidence>
<dbReference type="Pfam" id="PF01370">
    <property type="entry name" value="Epimerase"/>
    <property type="match status" value="1"/>
</dbReference>
<dbReference type="EMBL" id="SLWR01000003">
    <property type="protein sequence ID" value="TCO49227.1"/>
    <property type="molecule type" value="Genomic_DNA"/>
</dbReference>
<accession>A0A4R2IVJ0</accession>
<dbReference type="InterPro" id="IPR051783">
    <property type="entry name" value="NAD(P)-dependent_oxidoreduct"/>
</dbReference>
<dbReference type="GO" id="GO:0004029">
    <property type="term" value="F:aldehyde dehydrogenase (NAD+) activity"/>
    <property type="evidence" value="ECO:0007669"/>
    <property type="project" value="TreeGrafter"/>
</dbReference>
<keyword evidence="3" id="KW-1185">Reference proteome</keyword>
<dbReference type="Proteomes" id="UP000295573">
    <property type="component" value="Unassembled WGS sequence"/>
</dbReference>
<evidence type="ECO:0000259" key="1">
    <source>
        <dbReference type="Pfam" id="PF01370"/>
    </source>
</evidence>
<dbReference type="GO" id="GO:0005737">
    <property type="term" value="C:cytoplasm"/>
    <property type="evidence" value="ECO:0007669"/>
    <property type="project" value="TreeGrafter"/>
</dbReference>
<proteinExistence type="predicted"/>
<dbReference type="SUPFAM" id="SSF51735">
    <property type="entry name" value="NAD(P)-binding Rossmann-fold domains"/>
    <property type="match status" value="1"/>
</dbReference>
<sequence length="324" mass="34979">MSHTLRAMRTVVIGGTGHIGTYLVPELVQRGHEVVVLSRGERTPYQSSGGWNQVRMVQVDRDAEDAAGTFGKRVADLQPDVVIDLICFTEDSARQLAEAVHGKVQHLLHCGTIWVHGPSATVPTREDAPRRPFGDYGIAKAAIEKYLLDRARRDGLPATVIHPGHISGPGWTPVNPAGNLDVGVFEMLARGHELLLPNLGLETVQHVHAADVAGVFLAALANRSVAVGESFHAVADGAMTLRGYAEGVAAWFGHEAQLAFLPWDEWGQTVSKQDSAITRDHITHSPHCSMEKAARLLGFRPRYSALEAALAGVSWLVENGKIAT</sequence>
<name>A0A4R2IVJ0_9ACTN</name>
<dbReference type="Gene3D" id="3.40.50.720">
    <property type="entry name" value="NAD(P)-binding Rossmann-like Domain"/>
    <property type="match status" value="1"/>
</dbReference>
<dbReference type="AlphaFoldDB" id="A0A4R2IVJ0"/>
<dbReference type="InterPro" id="IPR036291">
    <property type="entry name" value="NAD(P)-bd_dom_sf"/>
</dbReference>
<comment type="caution">
    <text evidence="2">The sequence shown here is derived from an EMBL/GenBank/DDBJ whole genome shotgun (WGS) entry which is preliminary data.</text>
</comment>
<gene>
    <name evidence="2" type="ORF">EV646_103205</name>
</gene>
<protein>
    <submittedName>
        <fullName evidence="2">Nucleoside-diphosphate-sugar epimerase</fullName>
    </submittedName>
</protein>
<reference evidence="2 3" key="1">
    <citation type="journal article" date="2015" name="Stand. Genomic Sci.">
        <title>Genomic Encyclopedia of Bacterial and Archaeal Type Strains, Phase III: the genomes of soil and plant-associated and newly described type strains.</title>
        <authorList>
            <person name="Whitman W.B."/>
            <person name="Woyke T."/>
            <person name="Klenk H.P."/>
            <person name="Zhou Y."/>
            <person name="Lilburn T.G."/>
            <person name="Beck B.J."/>
            <person name="De Vos P."/>
            <person name="Vandamme P."/>
            <person name="Eisen J.A."/>
            <person name="Garrity G."/>
            <person name="Hugenholtz P."/>
            <person name="Kyrpides N.C."/>
        </authorList>
    </citation>
    <scope>NUCLEOTIDE SEQUENCE [LARGE SCALE GENOMIC DNA]</scope>
    <source>
        <strain evidence="2 3">VKM Ac-2541</strain>
    </source>
</reference>
<evidence type="ECO:0000313" key="3">
    <source>
        <dbReference type="Proteomes" id="UP000295573"/>
    </source>
</evidence>
<feature type="domain" description="NAD-dependent epimerase/dehydratase" evidence="1">
    <location>
        <begin position="11"/>
        <end position="229"/>
    </location>
</feature>
<dbReference type="PANTHER" id="PTHR48079:SF6">
    <property type="entry name" value="NAD(P)-BINDING DOMAIN-CONTAINING PROTEIN-RELATED"/>
    <property type="match status" value="1"/>
</dbReference>
<dbReference type="InterPro" id="IPR001509">
    <property type="entry name" value="Epimerase_deHydtase"/>
</dbReference>
<dbReference type="PANTHER" id="PTHR48079">
    <property type="entry name" value="PROTEIN YEEZ"/>
    <property type="match status" value="1"/>
</dbReference>